<dbReference type="InterPro" id="IPR050300">
    <property type="entry name" value="GDXG_lipolytic_enzyme"/>
</dbReference>
<dbReference type="InterPro" id="IPR029058">
    <property type="entry name" value="AB_hydrolase_fold"/>
</dbReference>
<reference evidence="3 4" key="1">
    <citation type="submission" date="2018-04" db="EMBL/GenBank/DDBJ databases">
        <title>Novel actinobacteria from marine sediment.</title>
        <authorList>
            <person name="Ng Z.Y."/>
            <person name="Tan G.Y.A."/>
        </authorList>
    </citation>
    <scope>NUCLEOTIDE SEQUENCE [LARGE SCALE GENOMIC DNA]</scope>
    <source>
        <strain evidence="3 4">TPS81</strain>
    </source>
</reference>
<evidence type="ECO:0000313" key="3">
    <source>
        <dbReference type="EMBL" id="RCV59745.1"/>
    </source>
</evidence>
<comment type="caution">
    <text evidence="3">The sequence shown here is derived from an EMBL/GenBank/DDBJ whole genome shotgun (WGS) entry which is preliminary data.</text>
</comment>
<dbReference type="GO" id="GO:0016787">
    <property type="term" value="F:hydrolase activity"/>
    <property type="evidence" value="ECO:0007669"/>
    <property type="project" value="UniProtKB-KW"/>
</dbReference>
<evidence type="ECO:0000259" key="2">
    <source>
        <dbReference type="Pfam" id="PF07859"/>
    </source>
</evidence>
<evidence type="ECO:0000256" key="1">
    <source>
        <dbReference type="ARBA" id="ARBA00022801"/>
    </source>
</evidence>
<accession>A0A368T732</accession>
<dbReference type="SUPFAM" id="SSF53474">
    <property type="entry name" value="alpha/beta-Hydrolases"/>
    <property type="match status" value="1"/>
</dbReference>
<dbReference type="PANTHER" id="PTHR48081">
    <property type="entry name" value="AB HYDROLASE SUPERFAMILY PROTEIN C4A8.06C"/>
    <property type="match status" value="1"/>
</dbReference>
<feature type="domain" description="Alpha/beta hydrolase fold-3" evidence="2">
    <location>
        <begin position="69"/>
        <end position="274"/>
    </location>
</feature>
<dbReference type="EMBL" id="QEIN01000055">
    <property type="protein sequence ID" value="RCV59745.1"/>
    <property type="molecule type" value="Genomic_DNA"/>
</dbReference>
<dbReference type="OrthoDB" id="3209779at2"/>
<dbReference type="Gene3D" id="3.40.50.1820">
    <property type="entry name" value="alpha/beta hydrolase"/>
    <property type="match status" value="1"/>
</dbReference>
<protein>
    <submittedName>
        <fullName evidence="3">Carboxylesterase</fullName>
    </submittedName>
</protein>
<dbReference type="AlphaFoldDB" id="A0A368T732"/>
<gene>
    <name evidence="3" type="ORF">DEF24_08915</name>
</gene>
<dbReference type="PANTHER" id="PTHR48081:SF8">
    <property type="entry name" value="ALPHA_BETA HYDROLASE FOLD-3 DOMAIN-CONTAINING PROTEIN-RELATED"/>
    <property type="match status" value="1"/>
</dbReference>
<evidence type="ECO:0000313" key="4">
    <source>
        <dbReference type="Proteomes" id="UP000253318"/>
    </source>
</evidence>
<dbReference type="Proteomes" id="UP000253318">
    <property type="component" value="Unassembled WGS sequence"/>
</dbReference>
<name>A0A368T732_9ACTN</name>
<dbReference type="InterPro" id="IPR013094">
    <property type="entry name" value="AB_hydrolase_3"/>
</dbReference>
<keyword evidence="4" id="KW-1185">Reference proteome</keyword>
<keyword evidence="1" id="KW-0378">Hydrolase</keyword>
<dbReference type="Pfam" id="PF07859">
    <property type="entry name" value="Abhydrolase_3"/>
    <property type="match status" value="1"/>
</dbReference>
<organism evidence="3 4">
    <name type="scientific">Marinitenerispora sediminis</name>
    <dbReference type="NCBI Taxonomy" id="1931232"/>
    <lineage>
        <taxon>Bacteria</taxon>
        <taxon>Bacillati</taxon>
        <taxon>Actinomycetota</taxon>
        <taxon>Actinomycetes</taxon>
        <taxon>Streptosporangiales</taxon>
        <taxon>Nocardiopsidaceae</taxon>
        <taxon>Marinitenerispora</taxon>
    </lineage>
</organism>
<sequence length="300" mass="31721">MSLLSVPAVATAAAWVLKPVMVPRLKPELRFAEIPGRTAAVRVPTRHGDVACTVYLPAASGSGRPAVYVNIHGGGYVIAHPEQDDPWCRFLAARAGVAVVSVDYSVAPRHRFPVAVEQVSDVVAWAARPERDWDGRRLCVGGQSAGGGLAAGAARLALENGGPAIALQMLHYAPLDLVTPGRAKRGRTDRPVVRPWMTDIFDAAYAPDPAARRDRLVSPAWGTNAEGIAGIAPALVVTCEFDVLRDEGASYAASLAAAGALVAHHDVAGVDHGYNIMHGTREVTERMYDLIAGHVRRAVG</sequence>
<dbReference type="RefSeq" id="WP_114398876.1">
    <property type="nucleotide sequence ID" value="NZ_QEIM01000094.1"/>
</dbReference>
<proteinExistence type="predicted"/>